<proteinExistence type="predicted"/>
<sequence length="230" mass="24281">MPDTPTTAVLFDIDGTLADSNYAHIDAWWRAFRAVGESVDAWRVHRAIGMDSSMLLEDLLPDASDEVRDTAKQFHTAFYSEHMPQLRLLPGARELLAAVAARGHAVVLATSAPQNELDRLLDLLDADEWVSVVTSGEDVEQAKPDPGIVRIALERAGVDADHAVMVGDAMWDVESSGRVGVTCIGVMTGGIGGDELRGAGAAAVYDDAAALLADLDDSPIGALEAGSAMS</sequence>
<dbReference type="EMBL" id="CP076544">
    <property type="protein sequence ID" value="QWS32929.1"/>
    <property type="molecule type" value="Genomic_DNA"/>
</dbReference>
<gene>
    <name evidence="1" type="ORF">KM842_11770</name>
</gene>
<protein>
    <submittedName>
        <fullName evidence="1">HAD family hydrolase</fullName>
    </submittedName>
</protein>
<evidence type="ECO:0000313" key="1">
    <source>
        <dbReference type="EMBL" id="QWS32929.1"/>
    </source>
</evidence>
<organism evidence="1 2">
    <name type="scientific">Curtobacterium aetherium</name>
    <dbReference type="NCBI Taxonomy" id="2841594"/>
    <lineage>
        <taxon>Bacteria</taxon>
        <taxon>Bacillati</taxon>
        <taxon>Actinomycetota</taxon>
        <taxon>Actinomycetes</taxon>
        <taxon>Micrococcales</taxon>
        <taxon>Microbacteriaceae</taxon>
        <taxon>Curtobacterium</taxon>
    </lineage>
</organism>
<dbReference type="Proteomes" id="UP000681794">
    <property type="component" value="Chromosome"/>
</dbReference>
<keyword evidence="2" id="KW-1185">Reference proteome</keyword>
<evidence type="ECO:0000313" key="2">
    <source>
        <dbReference type="Proteomes" id="UP000681794"/>
    </source>
</evidence>
<accession>A0ACD1E217</accession>
<keyword evidence="1" id="KW-0378">Hydrolase</keyword>
<name>A0ACD1E217_9MICO</name>
<reference evidence="1" key="1">
    <citation type="submission" date="2021-06" db="EMBL/GenBank/DDBJ databases">
        <authorList>
            <person name="Ellington A.J."/>
            <person name="Bryan N.C."/>
            <person name="Christner B.C."/>
            <person name="Reisch C.R."/>
        </authorList>
    </citation>
    <scope>NUCLEOTIDE SEQUENCE</scope>
    <source>
        <strain evidence="1">L6-1</strain>
    </source>
</reference>